<dbReference type="GO" id="GO:0006434">
    <property type="term" value="P:seryl-tRNA aminoacylation"/>
    <property type="evidence" value="ECO:0007669"/>
    <property type="project" value="InterPro"/>
</dbReference>
<feature type="region of interest" description="Disordered" evidence="2">
    <location>
        <begin position="628"/>
        <end position="648"/>
    </location>
</feature>
<dbReference type="Pfam" id="PF25999">
    <property type="entry name" value="SYNRG_C"/>
    <property type="match status" value="1"/>
</dbReference>
<reference evidence="5" key="2">
    <citation type="submission" date="2019-10" db="EMBL/GenBank/DDBJ databases">
        <title>A de novo genome assembly of a pear dwarfing rootstock.</title>
        <authorList>
            <person name="Wang F."/>
            <person name="Wang J."/>
            <person name="Li S."/>
            <person name="Zhang Y."/>
            <person name="Fang M."/>
            <person name="Ma L."/>
            <person name="Zhao Y."/>
            <person name="Jiang S."/>
        </authorList>
    </citation>
    <scope>NUCLEOTIDE SEQUENCE [LARGE SCALE GENOMIC DNA]</scope>
</reference>
<keyword evidence="1" id="KW-0175">Coiled coil</keyword>
<reference evidence="4 5" key="1">
    <citation type="submission" date="2019-09" db="EMBL/GenBank/DDBJ databases">
        <authorList>
            <person name="Ou C."/>
        </authorList>
    </citation>
    <scope>NUCLEOTIDE SEQUENCE [LARGE SCALE GENOMIC DNA]</scope>
    <source>
        <strain evidence="4">S2</strain>
        <tissue evidence="4">Leaf</tissue>
    </source>
</reference>
<dbReference type="InterPro" id="IPR045864">
    <property type="entry name" value="aa-tRNA-synth_II/BPL/LPL"/>
</dbReference>
<dbReference type="InterPro" id="IPR002317">
    <property type="entry name" value="Ser-tRNA-ligase_type_1"/>
</dbReference>
<evidence type="ECO:0000313" key="4">
    <source>
        <dbReference type="EMBL" id="KAB2630159.1"/>
    </source>
</evidence>
<dbReference type="GO" id="GO:0005524">
    <property type="term" value="F:ATP binding"/>
    <property type="evidence" value="ECO:0007669"/>
    <property type="project" value="InterPro"/>
</dbReference>
<organism evidence="4 5">
    <name type="scientific">Pyrus ussuriensis x Pyrus communis</name>
    <dbReference type="NCBI Taxonomy" id="2448454"/>
    <lineage>
        <taxon>Eukaryota</taxon>
        <taxon>Viridiplantae</taxon>
        <taxon>Streptophyta</taxon>
        <taxon>Embryophyta</taxon>
        <taxon>Tracheophyta</taxon>
        <taxon>Spermatophyta</taxon>
        <taxon>Magnoliopsida</taxon>
        <taxon>eudicotyledons</taxon>
        <taxon>Gunneridae</taxon>
        <taxon>Pentapetalae</taxon>
        <taxon>rosids</taxon>
        <taxon>fabids</taxon>
        <taxon>Rosales</taxon>
        <taxon>Rosaceae</taxon>
        <taxon>Amygdaloideae</taxon>
        <taxon>Maleae</taxon>
        <taxon>Pyrus</taxon>
    </lineage>
</organism>
<dbReference type="PRINTS" id="PR00981">
    <property type="entry name" value="TRNASYNTHSER"/>
</dbReference>
<feature type="coiled-coil region" evidence="1">
    <location>
        <begin position="686"/>
        <end position="713"/>
    </location>
</feature>
<feature type="compositionally biased region" description="Basic and acidic residues" evidence="2">
    <location>
        <begin position="455"/>
        <end position="473"/>
    </location>
</feature>
<dbReference type="GO" id="GO:0004828">
    <property type="term" value="F:serine-tRNA ligase activity"/>
    <property type="evidence" value="ECO:0007669"/>
    <property type="project" value="InterPro"/>
</dbReference>
<dbReference type="OrthoDB" id="765227at2759"/>
<protein>
    <recommendedName>
        <fullName evidence="3">Synergin gamma C-terminal domain-containing protein</fullName>
    </recommendedName>
</protein>
<keyword evidence="5" id="KW-1185">Reference proteome</keyword>
<dbReference type="Gene3D" id="3.30.930.10">
    <property type="entry name" value="Bira Bifunctional Protein, Domain 2"/>
    <property type="match status" value="1"/>
</dbReference>
<evidence type="ECO:0000256" key="1">
    <source>
        <dbReference type="SAM" id="Coils"/>
    </source>
</evidence>
<accession>A0A5N5HQL7</accession>
<reference evidence="4 5" key="3">
    <citation type="submission" date="2019-11" db="EMBL/GenBank/DDBJ databases">
        <title>A de novo genome assembly of a pear dwarfing rootstock.</title>
        <authorList>
            <person name="Wang F."/>
            <person name="Wang J."/>
            <person name="Li S."/>
            <person name="Zhang Y."/>
            <person name="Fang M."/>
            <person name="Ma L."/>
            <person name="Zhao Y."/>
            <person name="Jiang S."/>
        </authorList>
    </citation>
    <scope>NUCLEOTIDE SEQUENCE [LARGE SCALE GENOMIC DNA]</scope>
    <source>
        <strain evidence="4">S2</strain>
        <tissue evidence="4">Leaf</tissue>
    </source>
</reference>
<proteinExistence type="predicted"/>
<gene>
    <name evidence="4" type="ORF">D8674_007678</name>
</gene>
<feature type="region of interest" description="Disordered" evidence="2">
    <location>
        <begin position="448"/>
        <end position="473"/>
    </location>
</feature>
<feature type="domain" description="Synergin gamma C-terminal" evidence="3">
    <location>
        <begin position="782"/>
        <end position="945"/>
    </location>
</feature>
<dbReference type="InterPro" id="IPR059024">
    <property type="entry name" value="SYNRG_C"/>
</dbReference>
<evidence type="ECO:0000313" key="5">
    <source>
        <dbReference type="Proteomes" id="UP000327157"/>
    </source>
</evidence>
<sequence>MAEVDNAGGFGDFKFFTAVDPKPKINGLDSTVSDDDWGDFVTDSTSQIKAQAVLSNGITYSQSPPSQIPVDPLGFCVPNGSAPTRTESEPFRVETEPAKVDKTRWVKPQGALPLSLFGEEQEEDSGAGESKVGDVANEGFAKKESNLNVRSVGIDDLISNLYGHNPKVVVRNGSDSNFGPGGPNSTKKGLDFSANGMDLKFDAPIPNGNGKFGGLNFGSNSFDLKFDDVGSNSNTSVSNSGSGGPHTVKNGLNFRADALDLKLDALVPKENGTLGGLNLDSNGFDLKFDGVDSNSNTHGLKLDLVEGNGDFDEEDDDGWEFKAADLKVDEKWQANTGGSGFSEGFSFDFNPKPVTQHNFFFDPLSKSKQSSAADIPNSTPVNGNLWEFKGAFSETGAKHKLEEAKAANPAGFGARAHNDFFAAFQGDSHKSGENFAFPFIPTSSMKHGVISDSHSSGKKEDIEKELSSSPDVRSDDNFWELNNAFSESGSKIEGELVVGGYPPANIKPSVMGFEIQHNEVTLENHRRALPLSIFGDDELETDDSSIQQNISSLTTASHQVNTNKSPASNLSITDLISSLYSQVDQNTNTIHAPKPPENIMDPAPTVLESNFGGDDFDEDSWEFKDAVSSDQNQTSIATLEDSPHDSSTKVHLDNYVDLYCKLKDETYGLALYHLENKKKAQSGATLSGEDTTIKTMEEEIQKLYNELHQHNMISDQFQSGNLSSRNTHIQEVRKLLQDPKFHVLESEYQLSQRLSLAESDLRSAVELSRHAASTLRILRLGSTEQQSNYISTWSRIVSFCAEELKHGSLIWRQSLEANVQNQILSEPQGKQYILALGEIYRVVLVLEASAKLYESWILLHSSNCFTFFSLLNECSSLWSSSGLDEALKSISDAIDFKYDETVAALLDSMTYIHHLDAFALQNQVVVNGQEPICSLSLLTAGTVPGKGFGDDPFPVFITWMSYKLTRMSNLSARLIIYIGKPLALVLVCDLKASEGKLTLLGVAEFEKGCKVAAGRGRYLREDGAFLQKGPTNFDIHFLKEMLNIRRDLFSYQFSAFCLLMSATDISSIGIEQASTEGDTSISIPYQAMSMVSNALNDAAEKKYDLEGWFPTSQTYRELVSCSNRRDYLKIRNSIRAPKSSAAFSRTTRGKMVWRYQKFLRPYMHGNTFLPFKNKLPLNLKPKRRESRNRKKA</sequence>
<dbReference type="PANTHER" id="PTHR35701">
    <property type="entry name" value="OS11G0148400 PROTEIN"/>
    <property type="match status" value="1"/>
</dbReference>
<feature type="compositionally biased region" description="Polar residues" evidence="2">
    <location>
        <begin position="628"/>
        <end position="637"/>
    </location>
</feature>
<evidence type="ECO:0000259" key="3">
    <source>
        <dbReference type="Pfam" id="PF25999"/>
    </source>
</evidence>
<dbReference type="EMBL" id="SMOL01000143">
    <property type="protein sequence ID" value="KAB2630159.1"/>
    <property type="molecule type" value="Genomic_DNA"/>
</dbReference>
<comment type="caution">
    <text evidence="4">The sequence shown here is derived from an EMBL/GenBank/DDBJ whole genome shotgun (WGS) entry which is preliminary data.</text>
</comment>
<name>A0A5N5HQL7_9ROSA</name>
<dbReference type="Proteomes" id="UP000327157">
    <property type="component" value="Chromosome 12"/>
</dbReference>
<dbReference type="PANTHER" id="PTHR35701:SF1">
    <property type="entry name" value="OS11G0148400 PROTEIN"/>
    <property type="match status" value="1"/>
</dbReference>
<dbReference type="SUPFAM" id="SSF55681">
    <property type="entry name" value="Class II aaRS and biotin synthetases"/>
    <property type="match status" value="1"/>
</dbReference>
<evidence type="ECO:0000256" key="2">
    <source>
        <dbReference type="SAM" id="MobiDB-lite"/>
    </source>
</evidence>
<dbReference type="AlphaFoldDB" id="A0A5N5HQL7"/>